<protein>
    <recommendedName>
        <fullName evidence="3">S1/P1 Nuclease</fullName>
    </recommendedName>
</protein>
<dbReference type="Proteomes" id="UP000317369">
    <property type="component" value="Chromosome"/>
</dbReference>
<dbReference type="SUPFAM" id="SSF48537">
    <property type="entry name" value="Phospholipase C/P1 nuclease"/>
    <property type="match status" value="1"/>
</dbReference>
<evidence type="ECO:0000313" key="2">
    <source>
        <dbReference type="Proteomes" id="UP000317369"/>
    </source>
</evidence>
<dbReference type="OrthoDB" id="257966at2"/>
<organism evidence="1 2">
    <name type="scientific">Poriferisphaera corsica</name>
    <dbReference type="NCBI Taxonomy" id="2528020"/>
    <lineage>
        <taxon>Bacteria</taxon>
        <taxon>Pseudomonadati</taxon>
        <taxon>Planctomycetota</taxon>
        <taxon>Phycisphaerae</taxon>
        <taxon>Phycisphaerales</taxon>
        <taxon>Phycisphaeraceae</taxon>
        <taxon>Poriferisphaera</taxon>
    </lineage>
</organism>
<dbReference type="KEGG" id="pcor:KS4_06420"/>
<dbReference type="AlphaFoldDB" id="A0A517YQV5"/>
<proteinExistence type="predicted"/>
<dbReference type="RefSeq" id="WP_145074460.1">
    <property type="nucleotide sequence ID" value="NZ_CP036425.1"/>
</dbReference>
<evidence type="ECO:0000313" key="1">
    <source>
        <dbReference type="EMBL" id="QDU32608.1"/>
    </source>
</evidence>
<dbReference type="InterPro" id="IPR008947">
    <property type="entry name" value="PLipase_C/P1_nuclease_dom_sf"/>
</dbReference>
<dbReference type="EMBL" id="CP036425">
    <property type="protein sequence ID" value="QDU32608.1"/>
    <property type="molecule type" value="Genomic_DNA"/>
</dbReference>
<name>A0A517YQV5_9BACT</name>
<accession>A0A517YQV5</accession>
<reference evidence="1 2" key="1">
    <citation type="submission" date="2019-02" db="EMBL/GenBank/DDBJ databases">
        <title>Deep-cultivation of Planctomycetes and their phenomic and genomic characterization uncovers novel biology.</title>
        <authorList>
            <person name="Wiegand S."/>
            <person name="Jogler M."/>
            <person name="Boedeker C."/>
            <person name="Pinto D."/>
            <person name="Vollmers J."/>
            <person name="Rivas-Marin E."/>
            <person name="Kohn T."/>
            <person name="Peeters S.H."/>
            <person name="Heuer A."/>
            <person name="Rast P."/>
            <person name="Oberbeckmann S."/>
            <person name="Bunk B."/>
            <person name="Jeske O."/>
            <person name="Meyerdierks A."/>
            <person name="Storesund J.E."/>
            <person name="Kallscheuer N."/>
            <person name="Luecker S."/>
            <person name="Lage O.M."/>
            <person name="Pohl T."/>
            <person name="Merkel B.J."/>
            <person name="Hornburger P."/>
            <person name="Mueller R.-W."/>
            <person name="Bruemmer F."/>
            <person name="Labrenz M."/>
            <person name="Spormann A.M."/>
            <person name="Op den Camp H."/>
            <person name="Overmann J."/>
            <person name="Amann R."/>
            <person name="Jetten M.S.M."/>
            <person name="Mascher T."/>
            <person name="Medema M.H."/>
            <person name="Devos D.P."/>
            <person name="Kaster A.-K."/>
            <person name="Ovreas L."/>
            <person name="Rohde M."/>
            <person name="Galperin M.Y."/>
            <person name="Jogler C."/>
        </authorList>
    </citation>
    <scope>NUCLEOTIDE SEQUENCE [LARGE SCALE GENOMIC DNA]</scope>
    <source>
        <strain evidence="1 2">KS4</strain>
    </source>
</reference>
<dbReference type="Gene3D" id="1.10.575.10">
    <property type="entry name" value="P1 Nuclease"/>
    <property type="match status" value="1"/>
</dbReference>
<sequence length="327" mass="37238">MNTTNKIQALPALSRNKSRKITGLITAIAISTISLAPNSATAWHDEGHYYAAMAATQNLPNTFPIFFKDGFKTIAHCSIDPDVMKSPNTKQLTDFESSEHYLDKELIGDNKLPNTRYEFYELCNELEISPQKVGTAPYAITEWTQRLTIAFAEYRKDPSNPHVKAKCLIYAGNLSHYAADIKMPLHTTKHFNGWIKQDGNIEHKGIHAKVDALPSKITFNEIFDVALDDIKPADNLFLYVLTELEESHSYVKQTYELADKFPEARDLDLYDKDVIAFTKNRERAASRFVANLFLTAWVNSEKEVIPSWLDRNNFDNSFDPNQLPDKK</sequence>
<dbReference type="GO" id="GO:0016788">
    <property type="term" value="F:hydrolase activity, acting on ester bonds"/>
    <property type="evidence" value="ECO:0007669"/>
    <property type="project" value="InterPro"/>
</dbReference>
<gene>
    <name evidence="1" type="ORF">KS4_06420</name>
</gene>
<keyword evidence="2" id="KW-1185">Reference proteome</keyword>
<evidence type="ECO:0008006" key="3">
    <source>
        <dbReference type="Google" id="ProtNLM"/>
    </source>
</evidence>